<organism evidence="2 3">
    <name type="scientific">Trifolium medium</name>
    <dbReference type="NCBI Taxonomy" id="97028"/>
    <lineage>
        <taxon>Eukaryota</taxon>
        <taxon>Viridiplantae</taxon>
        <taxon>Streptophyta</taxon>
        <taxon>Embryophyta</taxon>
        <taxon>Tracheophyta</taxon>
        <taxon>Spermatophyta</taxon>
        <taxon>Magnoliopsida</taxon>
        <taxon>eudicotyledons</taxon>
        <taxon>Gunneridae</taxon>
        <taxon>Pentapetalae</taxon>
        <taxon>rosids</taxon>
        <taxon>fabids</taxon>
        <taxon>Fabales</taxon>
        <taxon>Fabaceae</taxon>
        <taxon>Papilionoideae</taxon>
        <taxon>50 kb inversion clade</taxon>
        <taxon>NPAAA clade</taxon>
        <taxon>Hologalegina</taxon>
        <taxon>IRL clade</taxon>
        <taxon>Trifolieae</taxon>
        <taxon>Trifolium</taxon>
    </lineage>
</organism>
<dbReference type="Proteomes" id="UP000265520">
    <property type="component" value="Unassembled WGS sequence"/>
</dbReference>
<evidence type="ECO:0000313" key="3">
    <source>
        <dbReference type="Proteomes" id="UP000265520"/>
    </source>
</evidence>
<dbReference type="EMBL" id="LXQA010034896">
    <property type="protein sequence ID" value="MCH97410.1"/>
    <property type="molecule type" value="Genomic_DNA"/>
</dbReference>
<keyword evidence="3" id="KW-1185">Reference proteome</keyword>
<protein>
    <recommendedName>
        <fullName evidence="4">Retrotransposon gag domain-containing protein</fullName>
    </recommendedName>
</protein>
<name>A0A392NC71_9FABA</name>
<sequence length="248" mass="28307">WWFNWKQGNQNITWETFERAFIKKFIPDLWEMLAPTEGEEQESHIYVLNENDAESKDGGKESVVEVMNNDREVMSSNELQQRLTQSEKRMKIVTDDEANNTNSLMSATAVKVQRSDEAMDNQTHAEDSLPTSPLPSHLRNSATGKIRELGFRDEPNEQPPPEWLDRQPLLSKPPDIGSHTVVAYIPKIKSRNKKVPLSATLSSQKPVTRRLTVASKFGTERNFLISCITESFCFKLWDPGGRLSYPSP</sequence>
<dbReference type="AlphaFoldDB" id="A0A392NC71"/>
<feature type="region of interest" description="Disordered" evidence="1">
    <location>
        <begin position="115"/>
        <end position="140"/>
    </location>
</feature>
<evidence type="ECO:0000256" key="1">
    <source>
        <dbReference type="SAM" id="MobiDB-lite"/>
    </source>
</evidence>
<proteinExistence type="predicted"/>
<comment type="caution">
    <text evidence="2">The sequence shown here is derived from an EMBL/GenBank/DDBJ whole genome shotgun (WGS) entry which is preliminary data.</text>
</comment>
<feature type="non-terminal residue" evidence="2">
    <location>
        <position position="1"/>
    </location>
</feature>
<evidence type="ECO:0000313" key="2">
    <source>
        <dbReference type="EMBL" id="MCH97410.1"/>
    </source>
</evidence>
<gene>
    <name evidence="2" type="ORF">A2U01_0018405</name>
</gene>
<evidence type="ECO:0008006" key="4">
    <source>
        <dbReference type="Google" id="ProtNLM"/>
    </source>
</evidence>
<feature type="compositionally biased region" description="Basic and acidic residues" evidence="1">
    <location>
        <begin position="115"/>
        <end position="127"/>
    </location>
</feature>
<accession>A0A392NC71</accession>
<reference evidence="2 3" key="1">
    <citation type="journal article" date="2018" name="Front. Plant Sci.">
        <title>Red Clover (Trifolium pratense) and Zigzag Clover (T. medium) - A Picture of Genomic Similarities and Differences.</title>
        <authorList>
            <person name="Dluhosova J."/>
            <person name="Istvanek J."/>
            <person name="Nedelnik J."/>
            <person name="Repkova J."/>
        </authorList>
    </citation>
    <scope>NUCLEOTIDE SEQUENCE [LARGE SCALE GENOMIC DNA]</scope>
    <source>
        <strain evidence="3">cv. 10/8</strain>
        <tissue evidence="2">Leaf</tissue>
    </source>
</reference>